<proteinExistence type="predicted"/>
<gene>
    <name evidence="1" type="ORF">ARMGADRAFT_1090318</name>
</gene>
<organism evidence="1 2">
    <name type="scientific">Armillaria gallica</name>
    <name type="common">Bulbous honey fungus</name>
    <name type="synonym">Armillaria bulbosa</name>
    <dbReference type="NCBI Taxonomy" id="47427"/>
    <lineage>
        <taxon>Eukaryota</taxon>
        <taxon>Fungi</taxon>
        <taxon>Dikarya</taxon>
        <taxon>Basidiomycota</taxon>
        <taxon>Agaricomycotina</taxon>
        <taxon>Agaricomycetes</taxon>
        <taxon>Agaricomycetidae</taxon>
        <taxon>Agaricales</taxon>
        <taxon>Marasmiineae</taxon>
        <taxon>Physalacriaceae</taxon>
        <taxon>Armillaria</taxon>
    </lineage>
</organism>
<name>A0A2H3CHA4_ARMGA</name>
<dbReference type="AlphaFoldDB" id="A0A2H3CHA4"/>
<evidence type="ECO:0000313" key="2">
    <source>
        <dbReference type="Proteomes" id="UP000217790"/>
    </source>
</evidence>
<evidence type="ECO:0000313" key="1">
    <source>
        <dbReference type="EMBL" id="PBK82451.1"/>
    </source>
</evidence>
<sequence length="104" mass="11742">MTTTQHIFAIKLEDDEKFNGKNWSAFELAMLTEGNTRGLVNYWENKVTIPGTTIVAQPNTPMNSTTPNQLEYIQCESIMLASIIHNVKDVYGFELNPLEPSHKA</sequence>
<accession>A0A2H3CHA4</accession>
<dbReference type="EMBL" id="KZ293717">
    <property type="protein sequence ID" value="PBK82451.1"/>
    <property type="molecule type" value="Genomic_DNA"/>
</dbReference>
<dbReference type="OrthoDB" id="3035098at2759"/>
<protein>
    <submittedName>
        <fullName evidence="1">Uncharacterized protein</fullName>
    </submittedName>
</protein>
<keyword evidence="2" id="KW-1185">Reference proteome</keyword>
<dbReference type="STRING" id="47427.A0A2H3CHA4"/>
<reference evidence="2" key="1">
    <citation type="journal article" date="2017" name="Nat. Ecol. Evol.">
        <title>Genome expansion and lineage-specific genetic innovations in the forest pathogenic fungi Armillaria.</title>
        <authorList>
            <person name="Sipos G."/>
            <person name="Prasanna A.N."/>
            <person name="Walter M.C."/>
            <person name="O'Connor E."/>
            <person name="Balint B."/>
            <person name="Krizsan K."/>
            <person name="Kiss B."/>
            <person name="Hess J."/>
            <person name="Varga T."/>
            <person name="Slot J."/>
            <person name="Riley R."/>
            <person name="Boka B."/>
            <person name="Rigling D."/>
            <person name="Barry K."/>
            <person name="Lee J."/>
            <person name="Mihaltcheva S."/>
            <person name="LaButti K."/>
            <person name="Lipzen A."/>
            <person name="Waldron R."/>
            <person name="Moloney N.M."/>
            <person name="Sperisen C."/>
            <person name="Kredics L."/>
            <person name="Vagvoelgyi C."/>
            <person name="Patrignani A."/>
            <person name="Fitzpatrick D."/>
            <person name="Nagy I."/>
            <person name="Doyle S."/>
            <person name="Anderson J.B."/>
            <person name="Grigoriev I.V."/>
            <person name="Gueldener U."/>
            <person name="Muensterkoetter M."/>
            <person name="Nagy L.G."/>
        </authorList>
    </citation>
    <scope>NUCLEOTIDE SEQUENCE [LARGE SCALE GENOMIC DNA]</scope>
    <source>
        <strain evidence="2">Ar21-2</strain>
    </source>
</reference>
<dbReference type="InParanoid" id="A0A2H3CHA4"/>
<dbReference type="Proteomes" id="UP000217790">
    <property type="component" value="Unassembled WGS sequence"/>
</dbReference>